<evidence type="ECO:0000256" key="2">
    <source>
        <dbReference type="ARBA" id="ARBA00023235"/>
    </source>
</evidence>
<dbReference type="PANTHER" id="PTHR21198:SF7">
    <property type="entry name" value="ASPARTATE-GLUTAMATE RACEMASE FAMILY"/>
    <property type="match status" value="1"/>
</dbReference>
<dbReference type="Gene3D" id="3.40.50.1860">
    <property type="match status" value="2"/>
</dbReference>
<evidence type="ECO:0000256" key="1">
    <source>
        <dbReference type="ARBA" id="ARBA00007847"/>
    </source>
</evidence>
<dbReference type="InterPro" id="IPR033134">
    <property type="entry name" value="Asp/Glu_racemase_AS_2"/>
</dbReference>
<organism evidence="3">
    <name type="scientific">marine sediment metagenome</name>
    <dbReference type="NCBI Taxonomy" id="412755"/>
    <lineage>
        <taxon>unclassified sequences</taxon>
        <taxon>metagenomes</taxon>
        <taxon>ecological metagenomes</taxon>
    </lineage>
</organism>
<proteinExistence type="inferred from homology"/>
<dbReference type="PROSITE" id="PS00924">
    <property type="entry name" value="ASP_GLU_RACEMASE_2"/>
    <property type="match status" value="1"/>
</dbReference>
<comment type="caution">
    <text evidence="3">The sequence shown here is derived from an EMBL/GenBank/DDBJ whole genome shotgun (WGS) entry which is preliminary data.</text>
</comment>
<dbReference type="GO" id="GO:0047661">
    <property type="term" value="F:amino-acid racemase activity"/>
    <property type="evidence" value="ECO:0007669"/>
    <property type="project" value="InterPro"/>
</dbReference>
<keyword evidence="2" id="KW-0413">Isomerase</keyword>
<protein>
    <recommendedName>
        <fullName evidence="4">Aspartate racemase</fullName>
    </recommendedName>
</protein>
<dbReference type="PANTHER" id="PTHR21198">
    <property type="entry name" value="GLUTAMATE RACEMASE"/>
    <property type="match status" value="1"/>
</dbReference>
<name>X0WKA4_9ZZZZ</name>
<dbReference type="AlphaFoldDB" id="X0WKA4"/>
<dbReference type="Pfam" id="PF01177">
    <property type="entry name" value="Asp_Glu_race"/>
    <property type="match status" value="1"/>
</dbReference>
<evidence type="ECO:0000313" key="3">
    <source>
        <dbReference type="EMBL" id="GAG13116.1"/>
    </source>
</evidence>
<dbReference type="InterPro" id="IPR015942">
    <property type="entry name" value="Asp/Glu/hydantoin_racemase"/>
</dbReference>
<reference evidence="3" key="1">
    <citation type="journal article" date="2014" name="Front. Microbiol.">
        <title>High frequency of phylogenetically diverse reductive dehalogenase-homologous genes in deep subseafloor sedimentary metagenomes.</title>
        <authorList>
            <person name="Kawai M."/>
            <person name="Futagami T."/>
            <person name="Toyoda A."/>
            <person name="Takaki Y."/>
            <person name="Nishi S."/>
            <person name="Hori S."/>
            <person name="Arai W."/>
            <person name="Tsubouchi T."/>
            <person name="Morono Y."/>
            <person name="Uchiyama I."/>
            <person name="Ito T."/>
            <person name="Fujiyama A."/>
            <person name="Inagaki F."/>
            <person name="Takami H."/>
        </authorList>
    </citation>
    <scope>NUCLEOTIDE SEQUENCE</scope>
    <source>
        <strain evidence="3">Expedition CK06-06</strain>
    </source>
</reference>
<sequence length="231" mass="25084">MHKKIGILGGMSPESTVAYYEHITRTYTERFGDHGYPEVIIYSVSFQPYVDWPQEDRWDLVAQGLSEAAQKLEAAGADFIVIATNTMHLVIDQVQASVQVPILSLLDAVGEAILARAMKKVGLLGTQFTMEKAFYQEALARKGVTVLVPDAKDRQYVNAVIYKELVAGQIRDESRAGLVAIIDELVARGAEGVILGCTEIPLLVSETDAAIPLLDTTVIHAEAALQSAVEG</sequence>
<dbReference type="SUPFAM" id="SSF53681">
    <property type="entry name" value="Aspartate/glutamate racemase"/>
    <property type="match status" value="2"/>
</dbReference>
<gene>
    <name evidence="3" type="ORF">S01H1_37605</name>
</gene>
<dbReference type="InterPro" id="IPR001920">
    <property type="entry name" value="Asp/Glu_race"/>
</dbReference>
<dbReference type="InterPro" id="IPR004380">
    <property type="entry name" value="Asp_race"/>
</dbReference>
<evidence type="ECO:0008006" key="4">
    <source>
        <dbReference type="Google" id="ProtNLM"/>
    </source>
</evidence>
<dbReference type="EMBL" id="BARS01023624">
    <property type="protein sequence ID" value="GAG13116.1"/>
    <property type="molecule type" value="Genomic_DNA"/>
</dbReference>
<dbReference type="NCBIfam" id="TIGR00035">
    <property type="entry name" value="asp_race"/>
    <property type="match status" value="1"/>
</dbReference>
<accession>X0WKA4</accession>
<comment type="similarity">
    <text evidence="1">Belongs to the aspartate/glutamate racemases family.</text>
</comment>